<reference evidence="2" key="1">
    <citation type="journal article" date="2019" name="Sci. Rep.">
        <title>Draft genome of Tanacetum cinerariifolium, the natural source of mosquito coil.</title>
        <authorList>
            <person name="Yamashiro T."/>
            <person name="Shiraishi A."/>
            <person name="Satake H."/>
            <person name="Nakayama K."/>
        </authorList>
    </citation>
    <scope>NUCLEOTIDE SEQUENCE</scope>
</reference>
<name>A0A699IY87_TANCI</name>
<feature type="non-terminal residue" evidence="2">
    <location>
        <position position="1"/>
    </location>
</feature>
<keyword evidence="1" id="KW-0175">Coiled coil</keyword>
<evidence type="ECO:0000256" key="1">
    <source>
        <dbReference type="SAM" id="Coils"/>
    </source>
</evidence>
<accession>A0A699IY87</accession>
<dbReference type="EMBL" id="BKCJ010347865">
    <property type="protein sequence ID" value="GEZ95970.1"/>
    <property type="molecule type" value="Genomic_DNA"/>
</dbReference>
<comment type="caution">
    <text evidence="2">The sequence shown here is derived from an EMBL/GenBank/DDBJ whole genome shotgun (WGS) entry which is preliminary data.</text>
</comment>
<feature type="coiled-coil region" evidence="1">
    <location>
        <begin position="171"/>
        <end position="198"/>
    </location>
</feature>
<protein>
    <recommendedName>
        <fullName evidence="3">Xylulose kinase-1</fullName>
    </recommendedName>
</protein>
<feature type="coiled-coil region" evidence="1">
    <location>
        <begin position="438"/>
        <end position="465"/>
    </location>
</feature>
<proteinExistence type="predicted"/>
<gene>
    <name evidence="2" type="ORF">Tci_567943</name>
</gene>
<evidence type="ECO:0000313" key="2">
    <source>
        <dbReference type="EMBL" id="GEZ95970.1"/>
    </source>
</evidence>
<organism evidence="2">
    <name type="scientific">Tanacetum cinerariifolium</name>
    <name type="common">Dalmatian daisy</name>
    <name type="synonym">Chrysanthemum cinerariifolium</name>
    <dbReference type="NCBI Taxonomy" id="118510"/>
    <lineage>
        <taxon>Eukaryota</taxon>
        <taxon>Viridiplantae</taxon>
        <taxon>Streptophyta</taxon>
        <taxon>Embryophyta</taxon>
        <taxon>Tracheophyta</taxon>
        <taxon>Spermatophyta</taxon>
        <taxon>Magnoliopsida</taxon>
        <taxon>eudicotyledons</taxon>
        <taxon>Gunneridae</taxon>
        <taxon>Pentapetalae</taxon>
        <taxon>asterids</taxon>
        <taxon>campanulids</taxon>
        <taxon>Asterales</taxon>
        <taxon>Asteraceae</taxon>
        <taxon>Asteroideae</taxon>
        <taxon>Anthemideae</taxon>
        <taxon>Anthemidinae</taxon>
        <taxon>Tanacetum</taxon>
    </lineage>
</organism>
<dbReference type="AlphaFoldDB" id="A0A699IY87"/>
<evidence type="ECO:0008006" key="3">
    <source>
        <dbReference type="Google" id="ProtNLM"/>
    </source>
</evidence>
<sequence>DSPLLGVNTPKSDEDRLKLMELMVFLVQRNVCVEIGINVVACQSYYCQANFWNSVSVKRLGDVTRLQALLDKKKIVISEAVIREILQLNDAEGVVSLPNEEIFAGLAQIGVGKGFSGVETPLFECLIADRQPAEEELGAKQVQVDAVVVAAVVEDVAEDVLATCSALALRVEGLKNDRAAQQLEIVKLKARVKKLEKINKVKSSKLRRLKKVGTSQRVESSDDMENVFNQGRIIVDMDEDEGIELVQEAVEIVTTAKLMTEVAAASTPIPAIKPKILTITAAPAVSTRRRKGVVIRDPEEELHSNTPAKTPKVKDKGKGILIEASKPMKKKDQIEMDAEYARKLQEEINKEHEESYKNIDWNAALDHIQSKEPQYIKRYHGMKKKPQTESEACKNMIFYLKNTEGYKMDFFLRKESKEEMEAEDAKIIKGINETPAQKAAKRRKLSEEAQEVEDLRKRLEIVQDEDDDVFVEATPLAQKVPVVDYQIVVIDNKPRYPLLRFTLEQLVNVARLQVEEESEMSLELLSKDCQSNIDAARLKLKLLKNITAAEEMSKYLVLLDIVS</sequence>